<gene>
    <name evidence="2" type="ORF">SDC9_41996</name>
</gene>
<accession>A0A644VWH6</accession>
<comment type="caution">
    <text evidence="2">The sequence shown here is derived from an EMBL/GenBank/DDBJ whole genome shotgun (WGS) entry which is preliminary data.</text>
</comment>
<name>A0A644VWH6_9ZZZZ</name>
<proteinExistence type="predicted"/>
<feature type="region of interest" description="Disordered" evidence="1">
    <location>
        <begin position="367"/>
        <end position="411"/>
    </location>
</feature>
<evidence type="ECO:0000256" key="1">
    <source>
        <dbReference type="SAM" id="MobiDB-lite"/>
    </source>
</evidence>
<organism evidence="2">
    <name type="scientific">bioreactor metagenome</name>
    <dbReference type="NCBI Taxonomy" id="1076179"/>
    <lineage>
        <taxon>unclassified sequences</taxon>
        <taxon>metagenomes</taxon>
        <taxon>ecological metagenomes</taxon>
    </lineage>
</organism>
<sequence length="1039" mass="113296">MSLGLAVEDRGHGRGHRVNLGQPVDGEELARVVVIPDQRRGLLVIFHQPGLEAVLVVVGAPLHVVAAADVAHPRNLRRLGLVVIDLAAIAAGVAAGDAGDERGVIDAHLDHRIEGLAVLRQQLAECIGLRQRAREAVEDEARGLHRVQLLLDQADDDLVGHQLAAVHHLGDAAAHLGPRGLGLAQHVAGRQLHHAALLHQLARLRALACAGRPQQDDVGHVTSPGRSAACGRLPARLFLAAQLRTFDQPLVLVREQVRLDLIDRVHRHRDHDQHRGAAEVERDRQLRAQDLGQQTDGGEIGRADHQHARHDVIEIFLGLLAGPDARDEAALVLQVVGNLVRLERHVRGVEIGEEDDHRGEEREIERLAGAEIGENRRHDRAGLAAREGRDRGRQQEQRRGEDRRDHARRVHLDRQMRRAAVIDLHADLAAGILDMDLAQRALHEHHEGNHRDHHHDHAEDHRGRDGAGAALLEEAGERMRDVRDDADEDDQRDAVADPARGDLLAQPHQEHRAADEGDDHRDEEEDARGMGEIALLEADRQAPGLEGGKTHRGVAGDLVDLLAALLAFLLHLLERRHQRGQQLHDDRGRDIGHDAEREDAHAAKRAAGEHRQHAADARARLVHELAQCVRINAGHRDVGAKPVDNEEADGEVDALPQLGGLAEGLPAEVRRHLLCSRSHMQSLSCERRRATVSRSAAPGKLLPYVSGPEPADNRLFSGGRGNGQLATGLLDGFDRRLRGAGHGQRDLRGDLALGQNTDAVELAAHEARSDQHVFGDLDRGVDLAFRDELLDQAEVDDGEVEAVRLGEAALRQTPVERHLAAFIAAERDARTRLLALDTTASGLALARARAARNAFGFLGGARVVAEFVEFHVASPLPETPSQATEEGTRRFLLSLGPKRGPPGAYSGLAPCGSSAAHSRPDESPAVGDEPVDRGQQRQLFFLGPQPLGRQRHLGGGDLEAVFLVVFHRLEALGLIAQVLDRLAEAIPVGARILGDELEGHAATLGQRFHRGDLAEGPQRLRLLLCHVHRRLLRRAGILQ</sequence>
<feature type="compositionally biased region" description="Basic and acidic residues" evidence="1">
    <location>
        <begin position="508"/>
        <end position="520"/>
    </location>
</feature>
<dbReference type="AlphaFoldDB" id="A0A644VWH6"/>
<feature type="region of interest" description="Disordered" evidence="1">
    <location>
        <begin position="1"/>
        <end position="20"/>
    </location>
</feature>
<reference evidence="2" key="1">
    <citation type="submission" date="2019-08" db="EMBL/GenBank/DDBJ databases">
        <authorList>
            <person name="Kucharzyk K."/>
            <person name="Murdoch R.W."/>
            <person name="Higgins S."/>
            <person name="Loffler F."/>
        </authorList>
    </citation>
    <scope>NUCLEOTIDE SEQUENCE</scope>
</reference>
<protein>
    <submittedName>
        <fullName evidence="2">Uncharacterized protein</fullName>
    </submittedName>
</protein>
<dbReference type="AntiFam" id="ANF00155">
    <property type="entry name" value="Shadow ORF (opposite secY)"/>
</dbReference>
<evidence type="ECO:0000313" key="2">
    <source>
        <dbReference type="EMBL" id="MPL95824.1"/>
    </source>
</evidence>
<feature type="region of interest" description="Disordered" evidence="1">
    <location>
        <begin position="482"/>
        <end position="526"/>
    </location>
</feature>
<feature type="region of interest" description="Disordered" evidence="1">
    <location>
        <begin position="445"/>
        <end position="464"/>
    </location>
</feature>
<feature type="region of interest" description="Disordered" evidence="1">
    <location>
        <begin position="904"/>
        <end position="930"/>
    </location>
</feature>
<dbReference type="EMBL" id="VSSQ01000483">
    <property type="protein sequence ID" value="MPL95824.1"/>
    <property type="molecule type" value="Genomic_DNA"/>
</dbReference>